<accession>A0AAV1DQV3</accession>
<evidence type="ECO:0000259" key="2">
    <source>
        <dbReference type="Pfam" id="PF25036"/>
    </source>
</evidence>
<gene>
    <name evidence="3" type="ORF">OLC1_LOCUS17810</name>
</gene>
<keyword evidence="4" id="KW-1185">Reference proteome</keyword>
<dbReference type="EMBL" id="OX459123">
    <property type="protein sequence ID" value="CAI9110059.1"/>
    <property type="molecule type" value="Genomic_DNA"/>
</dbReference>
<name>A0AAV1DQV3_OLDCO</name>
<evidence type="ECO:0000313" key="3">
    <source>
        <dbReference type="EMBL" id="CAI9110059.1"/>
    </source>
</evidence>
<dbReference type="PANTHER" id="PTHR16166">
    <property type="entry name" value="VACUOLAR PROTEIN SORTING-ASSOCIATED PROTEIN VPS13"/>
    <property type="match status" value="1"/>
</dbReference>
<dbReference type="GO" id="GO:0045053">
    <property type="term" value="P:protein retention in Golgi apparatus"/>
    <property type="evidence" value="ECO:0007669"/>
    <property type="project" value="TreeGrafter"/>
</dbReference>
<organism evidence="3 4">
    <name type="scientific">Oldenlandia corymbosa var. corymbosa</name>
    <dbReference type="NCBI Taxonomy" id="529605"/>
    <lineage>
        <taxon>Eukaryota</taxon>
        <taxon>Viridiplantae</taxon>
        <taxon>Streptophyta</taxon>
        <taxon>Embryophyta</taxon>
        <taxon>Tracheophyta</taxon>
        <taxon>Spermatophyta</taxon>
        <taxon>Magnoliopsida</taxon>
        <taxon>eudicotyledons</taxon>
        <taxon>Gunneridae</taxon>
        <taxon>Pentapetalae</taxon>
        <taxon>asterids</taxon>
        <taxon>lamiids</taxon>
        <taxon>Gentianales</taxon>
        <taxon>Rubiaceae</taxon>
        <taxon>Rubioideae</taxon>
        <taxon>Spermacoceae</taxon>
        <taxon>Hedyotis-Oldenlandia complex</taxon>
        <taxon>Oldenlandia</taxon>
    </lineage>
</organism>
<proteinExistence type="predicted"/>
<dbReference type="PANTHER" id="PTHR16166:SF130">
    <property type="entry name" value="PROTEIN SORTING-ASSOCIATED PROTEIN, PUTATIVE (DUF1162)-RELATED"/>
    <property type="match status" value="1"/>
</dbReference>
<sequence>MFFNDYVRGRLTSLLQPWLIDEPDLELKLGLLRSDATLKNINFRTSALNQLLDDSSCYRFTEVTVRELSLRFSYWSFPAISLLVHGFHFKISLGEDEAEDRSGNVSLKRKTRDPSVEEKRRVLAEIDPEGSALHDAVEKISKVNVGNWRDNLLSTVFRYSQLQMDDIHVTLAPPSPYDSVSCLLEIKEVGVKSDYIQQACFLGGLISSFLATSQAFSLNLHTRDFTIVFLRESHINYVVSPINLFVSIKMENLQFSNSIFNLPSLYFSFTPEDLSLISLFLSFASKESKCARSGRHLWRIAASRISYLTHSPKLSWNRVASSITLWQNYLHTYEKMLLIIGYPAGDIVKESFTKMFSDRKFSRSVKHHWYVLSECEVELPSEAIAQARRITRHRVSKRSPLEKQADPFKGNLWKVFHVFSLCWVVILKVLQHLIKGMLYLLRFVARLHGPPKNIEQLWGLCDASFPKSCFYLNVGIISISLFPEKEILPNIAGISPSAFKVLYDGLVSFHISFDAFLLQSHQNFSDRHMIFSCACIKVATSVMEDENDPSHQKLRGQQKKINPEAQVILWCEPAQRVELVNDGYGTGLDSIPLLELLVRQMWLNWKKSCTKLERNDFRISEAPCILFESNFHLIDEKAESPKSGFHEAAVVVGRLNFVIGNTAILSLAVLYRQIQRALWGSDYGKDTNLVWPTSTSHENLIVVDSEGEWKSVFSTIETRICKMIPEKNIQIGVMISGPRFRLLVRKEKSVGGDGDLYPESRKDELELSSDLEDTMFVISPNSITRLSEPSWDTKSCDEQFSSLRVEEPDNIEMSKPTNEIYSCHGCLLLNAYLKFNGMKAYLGGLSGVPGKELLILSAITSCSSFSRKDHHSFGSTSVATSATVNWIASGFTTVLFLDELSALVEVVSNLYNLVLQVFTFFGSNDLRFLELPRENCTVSSSRSGEICENGGKWICPVPIQSSFGLEIIFELNSIDVVLDHSRKNHNGDNYMIQAHELTSQKLTATTVLNCGIHFSIQLARGRFCFGDGVVEHLIDLSVIRCVIVRHPIKTAVTANQMSIKNLLHSMKCLCEASLSSCKFYLSVRTSEQPSGRGCWGSEADASTSCDSPCLSENFYAAMKIKGSRNDSLNWLIANIDLGEIYLAEATVKKMIVKRHKTNNLNASVSAGEKFQTVCCKSEGGAIFLETEALLIFVQCLTLYSRLTQAMLPSAPPAEKPLVPKHDDTVETSENKSTQDFQQLVKNNWRHVETFCINLTQFTLAVVSRDEFGRSQELLFEANAQLDLEVSNMLRKVSFGIPKFSILSRVLHETAEQKYAEIQVSHFSSATCNEDSPSNVVGGLSLVVENENDIHHLPHGSSSTRVLAPQNEPFGGELEDLHINGSRSTVVQLSPQSYILKELCVAVVAEWSTEMDGGQPWYLNQLWLGDGSITGLEMNLSLTQLQVILSVVESLSTAFTAEKRSNSIRPQISKNQESEENARGQVPDGIVVAIEDVYQHTFIATEAAGTGYELVGTVHYSLVGEKALFRVKHHNTGRWKPRIQYFSLISLYAKDASGEPLRLSSQSRSDFVGVSVSTDTPRALWSTIPYRPETYSGHSDWESDSFSIKNTFYLVNKKNDQSVAFHDGVLEFVSKPGNLFKWKFFHEMLPPGNSLPLTSSLLGTAGPAIRNDLQVNDNRELRNGSSKRGITIVVNKATLTIVHELSDTTEKFPLLQVSINSTEFIIQISERKARFMTWLEMMLLYFDSQRNLWRELVSPLEICIFFRYRFLIQGPENVFCGVPGHFFAKIKELNISLSELSLDVLLFVIGKLKLAGPFAVRSNVIFANCCKIENKSGLTLLCQFYDGQHVTVAGRQTNVICLRHVALPTRPPEASFFSIQLADKGLSTYLIHLSLLEAAAFTWRARLVSPQESKTFPGPFVVVEVSQKNEDGLSIVVSPLLRIHNETDFSLELRFQRPQGKETEFASLVLKAGESIDDSMATFGGTTSTGGIKKAFTSLSIGNFLFSFRPTIADNLLHVNASSVEWSDELKGGKPVPLSGIFEKLSYQVRAALAVESVKNSFSTAHCSVRLEGGRIGDIYFLIQSIGKDVPVIKPDNMGYVSADKNPPIALQEQKEIFLCPTVHVTNSLEMDIHVNLTDSVPQGTTNHDNLYREANIPCGSDVNFYANPSNIFFTVTLTAFDSSCKPVSSSLWAKKLQKQKKNADHLDIELDFGGGKYFAYLRLSRGQRGILEAAIYTPYTLRNDTENALYCFGGNQKPPSRDEVTKFGSRFPPELGVYLPPNSRRSWLIKYPKVWVKLVEEQAFEALLNLDSLSRFAQIDLEAEEKGSKEVTKLGISLKPSSVETVPSLIVSISPRHVVLNKSEELIFVRQCYLEDDRVITVNSKQRTALKLQNRPRKNGETTVFENLLRKHSKPLDDHNLFIQFRLNDSNSCWSGPVCVASLGRFFLKFRGYLLDTASELNGLMPDHPNLCKFALVHVVEEDSTLVLQFQRSPNVEMPYRIENCLRNTPVTYYQKGSSQPDILGSCCSVDYVWDDLTLPHKLVVQLDDIHLLREINLDKVHAWKPFYRAYQRRGMGLQFPVEVKSGENKKNGYVQLISTETMKLGYEVYAEGLTRVLRICEFSDRHQGSTVLYSSTKLRFGISYFALQLLEFAKKDEDVGDALIYQPIIIIRLENIHMYSMVTDQHNVNDFTVKSLTVEEKRVGAPFAAMLRKHQSHANDTNDCMLQVVLVLLSSGSAVTHIKYLSIILQPLDLNLDEETLMGIVPFWRKSLSDPNAPSRQYYFDHFEIHPIKIVASFLPVDMYSSYTSTQEMLRSLLHSVIKIPTIKNKTMELNGVLVTHALITLRELSIKCAQHYSWYTLRAIYIAKGSPLLPPSFASMFDDFSSSSLDVFFDPSSGMINLPGLTMGTFKFIKKCIDAKGFSGTKRYFGDLEKTLQKAGSNILFAAVTEVSDSVLKGAETNGFNGMMRGFRQGILNLAMEPSLLGSALMEGGPDRKILLDRAPGVDELYIEGYLQALLDALYKQEYLRVRVIDNQVILKNLPPNSSLINEIVERVKGFLVSRALLKGDSTTAHSFRRIRGENEWRIGPTVLTLFEHLFVSFAIRILRKQAGRVMARVNLKEKSGSENQKSIVPMFSGVEQKLNLVWRFGIGKFILSGIVAYIDGRLCRSIPNPIARRVVSGFLLSFLDKDEKE</sequence>
<dbReference type="InterPro" id="IPR009543">
    <property type="entry name" value="VPS13_VAB"/>
</dbReference>
<dbReference type="InterPro" id="IPR026847">
    <property type="entry name" value="VPS13"/>
</dbReference>
<protein>
    <submittedName>
        <fullName evidence="3">OLC1v1010021C1</fullName>
    </submittedName>
</protein>
<dbReference type="Proteomes" id="UP001161247">
    <property type="component" value="Chromosome 6"/>
</dbReference>
<evidence type="ECO:0000256" key="1">
    <source>
        <dbReference type="SAM" id="MobiDB-lite"/>
    </source>
</evidence>
<evidence type="ECO:0000313" key="4">
    <source>
        <dbReference type="Proteomes" id="UP001161247"/>
    </source>
</evidence>
<reference evidence="3" key="1">
    <citation type="submission" date="2023-03" db="EMBL/GenBank/DDBJ databases">
        <authorList>
            <person name="Julca I."/>
        </authorList>
    </citation>
    <scope>NUCLEOTIDE SEQUENCE</scope>
</reference>
<dbReference type="GO" id="GO:0006623">
    <property type="term" value="P:protein targeting to vacuole"/>
    <property type="evidence" value="ECO:0007669"/>
    <property type="project" value="TreeGrafter"/>
</dbReference>
<feature type="region of interest" description="Disordered" evidence="1">
    <location>
        <begin position="1211"/>
        <end position="1232"/>
    </location>
</feature>
<feature type="domain" description="Vacuolar protein sorting-associated protein 13 VPS13 adaptor binding" evidence="2">
    <location>
        <begin position="2110"/>
        <end position="2517"/>
    </location>
</feature>
<dbReference type="Pfam" id="PF25036">
    <property type="entry name" value="VPS13_VAB"/>
    <property type="match status" value="1"/>
</dbReference>